<protein>
    <submittedName>
        <fullName evidence="1">Uncharacterized protein</fullName>
    </submittedName>
</protein>
<dbReference type="Proteomes" id="UP000659223">
    <property type="component" value="Unassembled WGS sequence"/>
</dbReference>
<organism evidence="1 2">
    <name type="scientific">Streptomyces hiroshimensis</name>
    <dbReference type="NCBI Taxonomy" id="66424"/>
    <lineage>
        <taxon>Bacteria</taxon>
        <taxon>Bacillati</taxon>
        <taxon>Actinomycetota</taxon>
        <taxon>Actinomycetes</taxon>
        <taxon>Kitasatosporales</taxon>
        <taxon>Streptomycetaceae</taxon>
        <taxon>Streptomyces</taxon>
    </lineage>
</organism>
<sequence length="619" mass="66444">MNPDDAGPLVLARVWADEAYRWALVAEGALPNQRTAAWIATTALDVVPTDRQELDSHVQAMMAELEAYSAQRALTPGGASWLHVQHVPVRRLVGRLVRKLLALSAWEPFAQNPGCIIPAAGEALISTRETSSRDYRLYTVTWSGIAYLLGAPAPGDPRRSAQLQQLAVSRTEVSPVPSPVPSTLPQSEVVALSWSSRHAETLLPVLKELARGGHPTVLVDLGTDAADRCPEPTTPSIRLCPAPPSLLSPAGTVSRPALADEDPGDHDKTIRVRELAVRLDRLDSLAASVVETSGGSTQPSWRAMVRTETWLDGVFASTRPHTVLLCNDTSPLGALAVHAAERHGITTVYVQHGAWTPQSVTWPALHSRHIVVMGERDIAPARAWARHPDAEIHVLGQPRFDALADIDQEQQRRYLDELLAARTDRRPEKIAVWACQPFGPDLLRAQGSLVLEGLRKAKGDWGLVIAPHPAQSAGSFALLLERASGPPVATADPGIGARGCLAGADAVLSAYSTCGIEAVLLDVPVVELAHPGGRTLGLADHGLAQRCSSADDLANALSRPPQSQGSRRNTDAVCHWRGTSARDITRLIVDRSRTRPDVATFTTVPGHWPGESQGEETQA</sequence>
<comment type="caution">
    <text evidence="1">The sequence shown here is derived from an EMBL/GenBank/DDBJ whole genome shotgun (WGS) entry which is preliminary data.</text>
</comment>
<evidence type="ECO:0000313" key="1">
    <source>
        <dbReference type="EMBL" id="GGX75891.1"/>
    </source>
</evidence>
<accession>A0ABQ2Y8T5</accession>
<name>A0ABQ2Y8T5_9ACTN</name>
<proteinExistence type="predicted"/>
<keyword evidence="2" id="KW-1185">Reference proteome</keyword>
<dbReference type="EMBL" id="BMUT01000003">
    <property type="protein sequence ID" value="GGX75891.1"/>
    <property type="molecule type" value="Genomic_DNA"/>
</dbReference>
<dbReference type="SUPFAM" id="SSF53756">
    <property type="entry name" value="UDP-Glycosyltransferase/glycogen phosphorylase"/>
    <property type="match status" value="1"/>
</dbReference>
<evidence type="ECO:0000313" key="2">
    <source>
        <dbReference type="Proteomes" id="UP000659223"/>
    </source>
</evidence>
<gene>
    <name evidence="1" type="ORF">GCM10010324_21770</name>
</gene>
<reference evidence="2" key="1">
    <citation type="journal article" date="2019" name="Int. J. Syst. Evol. Microbiol.">
        <title>The Global Catalogue of Microorganisms (GCM) 10K type strain sequencing project: providing services to taxonomists for standard genome sequencing and annotation.</title>
        <authorList>
            <consortium name="The Broad Institute Genomics Platform"/>
            <consortium name="The Broad Institute Genome Sequencing Center for Infectious Disease"/>
            <person name="Wu L."/>
            <person name="Ma J."/>
        </authorList>
    </citation>
    <scope>NUCLEOTIDE SEQUENCE [LARGE SCALE GENOMIC DNA]</scope>
    <source>
        <strain evidence="2">JCM 4586</strain>
    </source>
</reference>
<dbReference type="RefSeq" id="WP_190021427.1">
    <property type="nucleotide sequence ID" value="NZ_BMUT01000003.1"/>
</dbReference>